<dbReference type="Pfam" id="PF00440">
    <property type="entry name" value="TetR_N"/>
    <property type="match status" value="1"/>
</dbReference>
<dbReference type="GO" id="GO:0045892">
    <property type="term" value="P:negative regulation of DNA-templated transcription"/>
    <property type="evidence" value="ECO:0007669"/>
    <property type="project" value="InterPro"/>
</dbReference>
<evidence type="ECO:0000256" key="4">
    <source>
        <dbReference type="ARBA" id="ARBA00023163"/>
    </source>
</evidence>
<evidence type="ECO:0000256" key="1">
    <source>
        <dbReference type="ARBA" id="ARBA00022491"/>
    </source>
</evidence>
<dbReference type="InterPro" id="IPR036271">
    <property type="entry name" value="Tet_transcr_reg_TetR-rel_C_sf"/>
</dbReference>
<dbReference type="InterPro" id="IPR003012">
    <property type="entry name" value="Tet_transcr_reg_TetR"/>
</dbReference>
<dbReference type="AlphaFoldDB" id="A0A7X6MIH2"/>
<proteinExistence type="predicted"/>
<dbReference type="RefSeq" id="WP_061079688.1">
    <property type="nucleotide sequence ID" value="NZ_JAAXPG010000040.1"/>
</dbReference>
<evidence type="ECO:0000256" key="6">
    <source>
        <dbReference type="SAM" id="MobiDB-lite"/>
    </source>
</evidence>
<keyword evidence="1" id="KW-0678">Repressor</keyword>
<dbReference type="InterPro" id="IPR009057">
    <property type="entry name" value="Homeodomain-like_sf"/>
</dbReference>
<evidence type="ECO:0000313" key="8">
    <source>
        <dbReference type="EMBL" id="NKZ01616.1"/>
    </source>
</evidence>
<dbReference type="Gene3D" id="1.10.10.60">
    <property type="entry name" value="Homeodomain-like"/>
    <property type="match status" value="1"/>
</dbReference>
<accession>A0A7X6MIH2</accession>
<dbReference type="InterPro" id="IPR001647">
    <property type="entry name" value="HTH_TetR"/>
</dbReference>
<feature type="domain" description="HTH tetR-type" evidence="7">
    <location>
        <begin position="13"/>
        <end position="73"/>
    </location>
</feature>
<organism evidence="8 9">
    <name type="scientific">Nocardiopsis alborubida</name>
    <dbReference type="NCBI Taxonomy" id="146802"/>
    <lineage>
        <taxon>Bacteria</taxon>
        <taxon>Bacillati</taxon>
        <taxon>Actinomycetota</taxon>
        <taxon>Actinomycetes</taxon>
        <taxon>Streptosporangiales</taxon>
        <taxon>Nocardiopsidaceae</taxon>
        <taxon>Nocardiopsis</taxon>
    </lineage>
</organism>
<protein>
    <submittedName>
        <fullName evidence="8">TetR family transcriptional regulator</fullName>
    </submittedName>
</protein>
<dbReference type="PRINTS" id="PR00400">
    <property type="entry name" value="TETREPRESSOR"/>
</dbReference>
<evidence type="ECO:0000259" key="7">
    <source>
        <dbReference type="PROSITE" id="PS50977"/>
    </source>
</evidence>
<dbReference type="GO" id="GO:0046677">
    <property type="term" value="P:response to antibiotic"/>
    <property type="evidence" value="ECO:0007669"/>
    <property type="project" value="InterPro"/>
</dbReference>
<evidence type="ECO:0000256" key="2">
    <source>
        <dbReference type="ARBA" id="ARBA00023015"/>
    </source>
</evidence>
<dbReference type="PANTHER" id="PTHR30055:SF151">
    <property type="entry name" value="TRANSCRIPTIONAL REGULATORY PROTEIN"/>
    <property type="match status" value="1"/>
</dbReference>
<dbReference type="Pfam" id="PF02909">
    <property type="entry name" value="TetR_C_1"/>
    <property type="match status" value="1"/>
</dbReference>
<dbReference type="PANTHER" id="PTHR30055">
    <property type="entry name" value="HTH-TYPE TRANSCRIPTIONAL REGULATOR RUTR"/>
    <property type="match status" value="1"/>
</dbReference>
<feature type="DNA-binding region" description="H-T-H motif" evidence="5">
    <location>
        <begin position="36"/>
        <end position="55"/>
    </location>
</feature>
<dbReference type="SUPFAM" id="SSF46689">
    <property type="entry name" value="Homeodomain-like"/>
    <property type="match status" value="1"/>
</dbReference>
<comment type="caution">
    <text evidence="8">The sequence shown here is derived from an EMBL/GenBank/DDBJ whole genome shotgun (WGS) entry which is preliminary data.</text>
</comment>
<evidence type="ECO:0000256" key="5">
    <source>
        <dbReference type="PROSITE-ProRule" id="PRU00335"/>
    </source>
</evidence>
<name>A0A7X6MIH2_9ACTN</name>
<keyword evidence="4" id="KW-0804">Transcription</keyword>
<keyword evidence="9" id="KW-1185">Reference proteome</keyword>
<keyword evidence="2" id="KW-0805">Transcription regulation</keyword>
<keyword evidence="3 5" id="KW-0238">DNA-binding</keyword>
<dbReference type="PROSITE" id="PS50977">
    <property type="entry name" value="HTH_TETR_2"/>
    <property type="match status" value="1"/>
</dbReference>
<feature type="compositionally biased region" description="Basic and acidic residues" evidence="6">
    <location>
        <begin position="157"/>
        <end position="170"/>
    </location>
</feature>
<evidence type="ECO:0000256" key="3">
    <source>
        <dbReference type="ARBA" id="ARBA00023125"/>
    </source>
</evidence>
<dbReference type="GO" id="GO:0003700">
    <property type="term" value="F:DNA-binding transcription factor activity"/>
    <property type="evidence" value="ECO:0007669"/>
    <property type="project" value="TreeGrafter"/>
</dbReference>
<reference evidence="8 9" key="1">
    <citation type="submission" date="2020-04" db="EMBL/GenBank/DDBJ databases">
        <title>MicrobeNet Type strains.</title>
        <authorList>
            <person name="Nicholson A.C."/>
        </authorList>
    </citation>
    <scope>NUCLEOTIDE SEQUENCE [LARGE SCALE GENOMIC DNA]</scope>
    <source>
        <strain evidence="8 9">ATCC 23612</strain>
    </source>
</reference>
<dbReference type="SUPFAM" id="SSF48498">
    <property type="entry name" value="Tetracyclin repressor-like, C-terminal domain"/>
    <property type="match status" value="1"/>
</dbReference>
<gene>
    <name evidence="8" type="ORF">HGB44_28695</name>
</gene>
<sequence>MDALPAPEPRRQALDRQRIIRAAVELLDEAGLEGLSTRRLADRLGVRSPTLYWHVRNKDELLDLVAEAVCADAIRIDETLPWPEQLVSGLRQFRALLLAHRDAAALLRERPPVGPHRLGHIETTLRVLLRAGFTEDEAAAVSQLLTAHVLSSVEGFTSRRDSAGREEKTENAGTQKKTGTGKKTDAGPRPGLSAEHLADHPHLRRTLPAFARLSAEEVFETGVEVIVGGLVQRASGRG</sequence>
<feature type="region of interest" description="Disordered" evidence="6">
    <location>
        <begin position="156"/>
        <end position="200"/>
    </location>
</feature>
<dbReference type="Gene3D" id="1.10.357.10">
    <property type="entry name" value="Tetracycline Repressor, domain 2"/>
    <property type="match status" value="1"/>
</dbReference>
<dbReference type="GO" id="GO:0000976">
    <property type="term" value="F:transcription cis-regulatory region binding"/>
    <property type="evidence" value="ECO:0007669"/>
    <property type="project" value="TreeGrafter"/>
</dbReference>
<dbReference type="Proteomes" id="UP000553209">
    <property type="component" value="Unassembled WGS sequence"/>
</dbReference>
<dbReference type="EMBL" id="JAAXPG010000040">
    <property type="protein sequence ID" value="NKZ01616.1"/>
    <property type="molecule type" value="Genomic_DNA"/>
</dbReference>
<dbReference type="InterPro" id="IPR004111">
    <property type="entry name" value="Repressor_TetR_C"/>
</dbReference>
<evidence type="ECO:0000313" key="9">
    <source>
        <dbReference type="Proteomes" id="UP000553209"/>
    </source>
</evidence>
<dbReference type="PRINTS" id="PR00455">
    <property type="entry name" value="HTHTETR"/>
</dbReference>
<dbReference type="InterPro" id="IPR050109">
    <property type="entry name" value="HTH-type_TetR-like_transc_reg"/>
</dbReference>